<keyword evidence="2" id="KW-1185">Reference proteome</keyword>
<dbReference type="AlphaFoldDB" id="A0AAV4MSE1"/>
<proteinExistence type="predicted"/>
<accession>A0AAV4MSE1</accession>
<dbReference type="EMBL" id="BPLR01002539">
    <property type="protein sequence ID" value="GIX74931.1"/>
    <property type="molecule type" value="Genomic_DNA"/>
</dbReference>
<name>A0AAV4MSE1_CAEEX</name>
<gene>
    <name evidence="1" type="ORF">CEXT_177291</name>
</gene>
<sequence length="148" mass="16987">MKTPIKYCCFYSHRIKQGYLWFKNSLFFKTLFTPQCHLGEKFSTAYDFITEKSNFIPSHVLPPKEITRFFSRSAFQLCNSTLTENQPPKPAPSERNKSYNTYLPAGILARVEARPGVLHTPFCNLPFDANGTRVQMQKLHALSYGGIL</sequence>
<protein>
    <submittedName>
        <fullName evidence="1">Uncharacterized protein</fullName>
    </submittedName>
</protein>
<comment type="caution">
    <text evidence="1">The sequence shown here is derived from an EMBL/GenBank/DDBJ whole genome shotgun (WGS) entry which is preliminary data.</text>
</comment>
<dbReference type="Proteomes" id="UP001054945">
    <property type="component" value="Unassembled WGS sequence"/>
</dbReference>
<evidence type="ECO:0000313" key="1">
    <source>
        <dbReference type="EMBL" id="GIX74931.1"/>
    </source>
</evidence>
<reference evidence="1 2" key="1">
    <citation type="submission" date="2021-06" db="EMBL/GenBank/DDBJ databases">
        <title>Caerostris extrusa draft genome.</title>
        <authorList>
            <person name="Kono N."/>
            <person name="Arakawa K."/>
        </authorList>
    </citation>
    <scope>NUCLEOTIDE SEQUENCE [LARGE SCALE GENOMIC DNA]</scope>
</reference>
<organism evidence="1 2">
    <name type="scientific">Caerostris extrusa</name>
    <name type="common">Bark spider</name>
    <name type="synonym">Caerostris bankana</name>
    <dbReference type="NCBI Taxonomy" id="172846"/>
    <lineage>
        <taxon>Eukaryota</taxon>
        <taxon>Metazoa</taxon>
        <taxon>Ecdysozoa</taxon>
        <taxon>Arthropoda</taxon>
        <taxon>Chelicerata</taxon>
        <taxon>Arachnida</taxon>
        <taxon>Araneae</taxon>
        <taxon>Araneomorphae</taxon>
        <taxon>Entelegynae</taxon>
        <taxon>Araneoidea</taxon>
        <taxon>Araneidae</taxon>
        <taxon>Caerostris</taxon>
    </lineage>
</organism>
<evidence type="ECO:0000313" key="2">
    <source>
        <dbReference type="Proteomes" id="UP001054945"/>
    </source>
</evidence>